<dbReference type="KEGG" id="lse:F1C12_15365"/>
<proteinExistence type="predicted"/>
<dbReference type="PANTHER" id="PTHR48079:SF6">
    <property type="entry name" value="NAD(P)-BINDING DOMAIN-CONTAINING PROTEIN-RELATED"/>
    <property type="match status" value="1"/>
</dbReference>
<dbReference type="Proteomes" id="UP000515511">
    <property type="component" value="Chromosome"/>
</dbReference>
<dbReference type="InterPro" id="IPR016040">
    <property type="entry name" value="NAD(P)-bd_dom"/>
</dbReference>
<dbReference type="EMBL" id="CP043641">
    <property type="protein sequence ID" value="QNE36354.1"/>
    <property type="molecule type" value="Genomic_DNA"/>
</dbReference>
<dbReference type="PANTHER" id="PTHR48079">
    <property type="entry name" value="PROTEIN YEEZ"/>
    <property type="match status" value="1"/>
</dbReference>
<accession>A0A7G6YCY9</accession>
<organism evidence="2 3">
    <name type="scientific">Leifsonia shinshuensis</name>
    <dbReference type="NCBI Taxonomy" id="150026"/>
    <lineage>
        <taxon>Bacteria</taxon>
        <taxon>Bacillati</taxon>
        <taxon>Actinomycetota</taxon>
        <taxon>Actinomycetes</taxon>
        <taxon>Micrococcales</taxon>
        <taxon>Microbacteriaceae</taxon>
        <taxon>Leifsonia</taxon>
    </lineage>
</organism>
<sequence>MRVFVTGASGWIGSAVVPELIAAGHEVTGLARSEASAERIRSAGATPVPGSLDDLESIRSGAAGSDAVIHLGFKHDFSDYAGAGRTERAVVATIGDELAGSDRPFLFASGIVARPGELLTEDVPSPYVGADAPRGGGEAFAFEYADRGVRPVALRFSPTVHGRGDHGFSAELVRVAREKGVAGYVGDGSNRWPAVHRLDAGRLVRLALEQATPAARVHAVGEEGIPARDIAAAIGEGLGLPVESIAPEDVDAHFGWIGRFFGMDIPASRAITRERYGWTPTGPTLLEDFASGSYFEAVAAR</sequence>
<evidence type="ECO:0000259" key="1">
    <source>
        <dbReference type="Pfam" id="PF13460"/>
    </source>
</evidence>
<dbReference type="CDD" id="cd05262">
    <property type="entry name" value="SDR_a7"/>
    <property type="match status" value="1"/>
</dbReference>
<name>A0A7G6YCY9_9MICO</name>
<dbReference type="RefSeq" id="WP_185275788.1">
    <property type="nucleotide sequence ID" value="NZ_CP043641.1"/>
</dbReference>
<dbReference type="GO" id="GO:0005737">
    <property type="term" value="C:cytoplasm"/>
    <property type="evidence" value="ECO:0007669"/>
    <property type="project" value="TreeGrafter"/>
</dbReference>
<dbReference type="InterPro" id="IPR036291">
    <property type="entry name" value="NAD(P)-bd_dom_sf"/>
</dbReference>
<evidence type="ECO:0000313" key="3">
    <source>
        <dbReference type="Proteomes" id="UP000515511"/>
    </source>
</evidence>
<gene>
    <name evidence="2" type="ORF">F1C12_15365</name>
</gene>
<evidence type="ECO:0000313" key="2">
    <source>
        <dbReference type="EMBL" id="QNE36354.1"/>
    </source>
</evidence>
<dbReference type="Pfam" id="PF13460">
    <property type="entry name" value="NAD_binding_10"/>
    <property type="match status" value="1"/>
</dbReference>
<dbReference type="SUPFAM" id="SSF51735">
    <property type="entry name" value="NAD(P)-binding Rossmann-fold domains"/>
    <property type="match status" value="1"/>
</dbReference>
<dbReference type="AlphaFoldDB" id="A0A7G6YCY9"/>
<dbReference type="GO" id="GO:0004029">
    <property type="term" value="F:aldehyde dehydrogenase (NAD+) activity"/>
    <property type="evidence" value="ECO:0007669"/>
    <property type="project" value="TreeGrafter"/>
</dbReference>
<reference evidence="3" key="1">
    <citation type="submission" date="2019-09" db="EMBL/GenBank/DDBJ databases">
        <title>Antimicrobial potential of Antarctic Bacteria.</title>
        <authorList>
            <person name="Benaud N."/>
            <person name="Edwards R.J."/>
            <person name="Ferrari B.C."/>
        </authorList>
    </citation>
    <scope>NUCLEOTIDE SEQUENCE [LARGE SCALE GENOMIC DNA]</scope>
    <source>
        <strain evidence="3">INR9</strain>
    </source>
</reference>
<dbReference type="InterPro" id="IPR051783">
    <property type="entry name" value="NAD(P)-dependent_oxidoreduct"/>
</dbReference>
<feature type="domain" description="NAD(P)-binding" evidence="1">
    <location>
        <begin position="7"/>
        <end position="82"/>
    </location>
</feature>
<protein>
    <submittedName>
        <fullName evidence="2">SDR family oxidoreductase</fullName>
    </submittedName>
</protein>
<dbReference type="Gene3D" id="3.40.50.720">
    <property type="entry name" value="NAD(P)-binding Rossmann-like Domain"/>
    <property type="match status" value="1"/>
</dbReference>